<dbReference type="GeneID" id="125178357"/>
<feature type="transmembrane region" description="Helical" evidence="1">
    <location>
        <begin position="9"/>
        <end position="26"/>
    </location>
</feature>
<keyword evidence="1" id="KW-0472">Membrane</keyword>
<name>A0A979FNV2_HYAAZ</name>
<dbReference type="GO" id="GO:0006044">
    <property type="term" value="P:N-acetylglucosamine metabolic process"/>
    <property type="evidence" value="ECO:0007669"/>
    <property type="project" value="TreeGrafter"/>
</dbReference>
<sequence length="398" mass="46533">MAQWRRSSSLYIIVFYLMAVILSRVFERDKETKISRRVLKEVQLDIERINGSPRTSCFFPPVFTFKNNKLNKNNGDNKIHRSKNNSRNNSLDFNLRGKISNRFTEENVDPVKKIIFIWTQMRSGSSFTSAILSNIPGTFTTIEPIRTKIGHKSPEKYFTGIFFKDYLVRLMQCKIDFDAAFPIFYPKDYCLREKFSGYLCASKEFSEYFCSKSRIHLLKIVSLRLKLAQSLLEEELNFDIRIIHLVRDPRGMLSSSKGIIVNDNLLDPEYICENLREDIAVGQQISKNYPNRYKLVRYEDLAALPVSFTKEMLNFLQERPTIKVLTALNKLTNSFSVVLNTAKYSVTKYSKSKPNEWRKYLNFSEVMNIQNVCGDVIAQLKYRLFSDENEYVDYTMNS</sequence>
<evidence type="ECO:0000313" key="4">
    <source>
        <dbReference type="RefSeq" id="XP_047737864.1"/>
    </source>
</evidence>
<protein>
    <submittedName>
        <fullName evidence="4">Carbohydrate sulfotransferase 5-like</fullName>
    </submittedName>
</protein>
<accession>A0A979FNV2</accession>
<dbReference type="Pfam" id="PF00685">
    <property type="entry name" value="Sulfotransfer_1"/>
    <property type="match status" value="1"/>
</dbReference>
<dbReference type="AlphaFoldDB" id="A0A979FNV2"/>
<dbReference type="OMA" id="MELVRIM"/>
<dbReference type="GO" id="GO:0001517">
    <property type="term" value="F:N-acetylglucosamine 6-O-sulfotransferase activity"/>
    <property type="evidence" value="ECO:0007669"/>
    <property type="project" value="TreeGrafter"/>
</dbReference>
<organism evidence="3 4">
    <name type="scientific">Hyalella azteca</name>
    <name type="common">Amphipod</name>
    <dbReference type="NCBI Taxonomy" id="294128"/>
    <lineage>
        <taxon>Eukaryota</taxon>
        <taxon>Metazoa</taxon>
        <taxon>Ecdysozoa</taxon>
        <taxon>Arthropoda</taxon>
        <taxon>Crustacea</taxon>
        <taxon>Multicrustacea</taxon>
        <taxon>Malacostraca</taxon>
        <taxon>Eumalacostraca</taxon>
        <taxon>Peracarida</taxon>
        <taxon>Amphipoda</taxon>
        <taxon>Senticaudata</taxon>
        <taxon>Talitrida</taxon>
        <taxon>Talitroidea</taxon>
        <taxon>Hyalellidae</taxon>
        <taxon>Hyalella</taxon>
    </lineage>
</organism>
<keyword evidence="3" id="KW-1185">Reference proteome</keyword>
<dbReference type="PANTHER" id="PTHR10704:SF44">
    <property type="entry name" value="LD35051P-RELATED"/>
    <property type="match status" value="1"/>
</dbReference>
<dbReference type="Proteomes" id="UP000694843">
    <property type="component" value="Unplaced"/>
</dbReference>
<keyword evidence="1" id="KW-1133">Transmembrane helix</keyword>
<keyword evidence="1" id="KW-0812">Transmembrane</keyword>
<dbReference type="InterPro" id="IPR000863">
    <property type="entry name" value="Sulfotransferase_dom"/>
</dbReference>
<evidence type="ECO:0000259" key="2">
    <source>
        <dbReference type="Pfam" id="PF00685"/>
    </source>
</evidence>
<evidence type="ECO:0000256" key="1">
    <source>
        <dbReference type="SAM" id="Phobius"/>
    </source>
</evidence>
<dbReference type="PANTHER" id="PTHR10704">
    <property type="entry name" value="CARBOHYDRATE SULFOTRANSFERASE"/>
    <property type="match status" value="1"/>
</dbReference>
<dbReference type="RefSeq" id="XP_047737864.1">
    <property type="nucleotide sequence ID" value="XM_047881908.1"/>
</dbReference>
<reference evidence="4" key="1">
    <citation type="submission" date="2025-08" db="UniProtKB">
        <authorList>
            <consortium name="RefSeq"/>
        </authorList>
    </citation>
    <scope>IDENTIFICATION</scope>
    <source>
        <tissue evidence="4">Whole organism</tissue>
    </source>
</reference>
<dbReference type="SUPFAM" id="SSF52540">
    <property type="entry name" value="P-loop containing nucleoside triphosphate hydrolases"/>
    <property type="match status" value="1"/>
</dbReference>
<dbReference type="Gene3D" id="3.40.50.300">
    <property type="entry name" value="P-loop containing nucleotide triphosphate hydrolases"/>
    <property type="match status" value="1"/>
</dbReference>
<feature type="domain" description="Sulfotransferase" evidence="2">
    <location>
        <begin position="115"/>
        <end position="379"/>
    </location>
</feature>
<dbReference type="GO" id="GO:0006790">
    <property type="term" value="P:sulfur compound metabolic process"/>
    <property type="evidence" value="ECO:0007669"/>
    <property type="project" value="TreeGrafter"/>
</dbReference>
<dbReference type="InterPro" id="IPR027417">
    <property type="entry name" value="P-loop_NTPase"/>
</dbReference>
<dbReference type="OrthoDB" id="6138663at2759"/>
<proteinExistence type="predicted"/>
<dbReference type="InterPro" id="IPR051135">
    <property type="entry name" value="Gal/GlcNAc/GalNAc_ST"/>
</dbReference>
<evidence type="ECO:0000313" key="3">
    <source>
        <dbReference type="Proteomes" id="UP000694843"/>
    </source>
</evidence>
<dbReference type="KEGG" id="hazt:125178357"/>
<gene>
    <name evidence="4" type="primary">LOC125178357</name>
</gene>